<evidence type="ECO:0000313" key="6">
    <source>
        <dbReference type="Proteomes" id="UP000484547"/>
    </source>
</evidence>
<proteinExistence type="predicted"/>
<evidence type="ECO:0000313" key="4">
    <source>
        <dbReference type="EMBL" id="MTU02890.1"/>
    </source>
</evidence>
<reference evidence="5 6" key="1">
    <citation type="journal article" date="2019" name="Nat. Med.">
        <title>A library of human gut bacterial isolates paired with longitudinal multiomics data enables mechanistic microbiome research.</title>
        <authorList>
            <person name="Poyet M."/>
            <person name="Groussin M."/>
            <person name="Gibbons S.M."/>
            <person name="Avila-Pacheco J."/>
            <person name="Jiang X."/>
            <person name="Kearney S.M."/>
            <person name="Perrotta A.R."/>
            <person name="Berdy B."/>
            <person name="Zhao S."/>
            <person name="Lieberman T.D."/>
            <person name="Swanson P.K."/>
            <person name="Smith M."/>
            <person name="Roesemann S."/>
            <person name="Alexander J.E."/>
            <person name="Rich S.A."/>
            <person name="Livny J."/>
            <person name="Vlamakis H."/>
            <person name="Clish C."/>
            <person name="Bullock K."/>
            <person name="Deik A."/>
            <person name="Scott J."/>
            <person name="Pierce K.A."/>
            <person name="Xavier R.J."/>
            <person name="Alm E.J."/>
        </authorList>
    </citation>
    <scope>NUCLEOTIDE SEQUENCE [LARGE SCALE GENOMIC DNA]</scope>
    <source>
        <strain evidence="3 6">BIOML-A13</strain>
        <strain evidence="4 5">BIOML-A3</strain>
    </source>
</reference>
<feature type="domain" description="Peptidoglycan beta-N-acetylmuramidase NamZ C-terminal" evidence="2">
    <location>
        <begin position="271"/>
        <end position="424"/>
    </location>
</feature>
<name>A0A7X3BUF8_9FIRM</name>
<evidence type="ECO:0000313" key="3">
    <source>
        <dbReference type="EMBL" id="MTT74759.1"/>
    </source>
</evidence>
<feature type="domain" description="Peptidoglycan beta-N-acetylmuramidase NamZ N-terminal" evidence="1">
    <location>
        <begin position="71"/>
        <end position="267"/>
    </location>
</feature>
<dbReference type="InterPro" id="IPR048502">
    <property type="entry name" value="NamZ_N"/>
</dbReference>
<dbReference type="InterPro" id="IPR008302">
    <property type="entry name" value="NamZ"/>
</dbReference>
<dbReference type="Gene3D" id="3.40.50.12170">
    <property type="entry name" value="Uncharacterised protein PF07075, DUF1343"/>
    <property type="match status" value="1"/>
</dbReference>
<dbReference type="PIRSF" id="PIRSF016719">
    <property type="entry name" value="UCP016719"/>
    <property type="match status" value="1"/>
</dbReference>
<organism evidence="3 6">
    <name type="scientific">Phascolarctobacterium faecium</name>
    <dbReference type="NCBI Taxonomy" id="33025"/>
    <lineage>
        <taxon>Bacteria</taxon>
        <taxon>Bacillati</taxon>
        <taxon>Bacillota</taxon>
        <taxon>Negativicutes</taxon>
        <taxon>Acidaminococcales</taxon>
        <taxon>Acidaminococcaceae</taxon>
        <taxon>Phascolarctobacterium</taxon>
    </lineage>
</organism>
<dbReference type="PANTHER" id="PTHR42915:SF1">
    <property type="entry name" value="PEPTIDOGLYCAN BETA-N-ACETYLMURAMIDASE NAMZ"/>
    <property type="match status" value="1"/>
</dbReference>
<dbReference type="OrthoDB" id="9801061at2"/>
<evidence type="ECO:0000259" key="2">
    <source>
        <dbReference type="Pfam" id="PF20732"/>
    </source>
</evidence>
<dbReference type="Pfam" id="PF07075">
    <property type="entry name" value="NamZ_N"/>
    <property type="match status" value="1"/>
</dbReference>
<comment type="caution">
    <text evidence="3">The sequence shown here is derived from an EMBL/GenBank/DDBJ whole genome shotgun (WGS) entry which is preliminary data.</text>
</comment>
<protein>
    <submittedName>
        <fullName evidence="3">DUF1343 domain-containing protein</fullName>
    </submittedName>
</protein>
<dbReference type="PANTHER" id="PTHR42915">
    <property type="entry name" value="HYPOTHETICAL 460 KDA PROTEIN IN FEUA-SIGW INTERGENIC REGION [PRECURSOR]"/>
    <property type="match status" value="1"/>
</dbReference>
<accession>A0A7X3BUF8</accession>
<dbReference type="EMBL" id="WNBM01000001">
    <property type="protein sequence ID" value="MTT74759.1"/>
    <property type="molecule type" value="Genomic_DNA"/>
</dbReference>
<dbReference type="Proteomes" id="UP000484547">
    <property type="component" value="Unassembled WGS sequence"/>
</dbReference>
<evidence type="ECO:0000259" key="1">
    <source>
        <dbReference type="Pfam" id="PF07075"/>
    </source>
</evidence>
<evidence type="ECO:0000313" key="5">
    <source>
        <dbReference type="Proteomes" id="UP000443070"/>
    </source>
</evidence>
<dbReference type="Proteomes" id="UP000443070">
    <property type="component" value="Unassembled WGS sequence"/>
</dbReference>
<dbReference type="GO" id="GO:0033922">
    <property type="term" value="F:peptidoglycan beta-N-acetylmuramidase activity"/>
    <property type="evidence" value="ECO:0007669"/>
    <property type="project" value="InterPro"/>
</dbReference>
<dbReference type="PROSITE" id="PS51257">
    <property type="entry name" value="PROKAR_LIPOPROTEIN"/>
    <property type="match status" value="1"/>
</dbReference>
<sequence>MIFCGKIPKFGGFLLMKRLVLALILLVVVLMTGCADAGRREQDKKSLPGPAVTLGIERIGEYEQLFAGKRVGLITNQTGVDSKLRSSEDILLAQTDLTGIFVPEHGLFGAVAAGDDVDGAEYKGVKVHSLYGATRRPTPAMLDSIDVMTVDIQDVGARHYTYVSTMAYAMEECAKAGKKFVVFDRPNPIGGLMEGALLRKEQASFIGLYPVPLRHGLTIGEYARYINDTQKLGLDLTVIPMKGWQRKMYWQDTGLPWVGTSPQIPTAATALYYVTTGILGDTNLSVGIGTTKPFYYVGAPFAEKDAVADKLNSLHLPGVYFRPAAFIPAYGAFAKELCQGVEIYITDAEIYRAALTGANILRCIEELYPDKVVYPARYGGKGYKIDIALGETALRVGVPLERLLPRWDREAQEFAEQVRPYLLYK</sequence>
<keyword evidence="5" id="KW-1185">Reference proteome</keyword>
<dbReference type="AlphaFoldDB" id="A0A7X3BUF8"/>
<dbReference type="Gene3D" id="3.90.1150.140">
    <property type="match status" value="1"/>
</dbReference>
<dbReference type="InterPro" id="IPR048503">
    <property type="entry name" value="NamZ_C"/>
</dbReference>
<dbReference type="Pfam" id="PF20732">
    <property type="entry name" value="NamZ_C"/>
    <property type="match status" value="1"/>
</dbReference>
<gene>
    <name evidence="3" type="ORF">GMD11_00550</name>
    <name evidence="4" type="ORF">GMD18_00545</name>
</gene>
<dbReference type="EMBL" id="WNBW01000001">
    <property type="protein sequence ID" value="MTU02890.1"/>
    <property type="molecule type" value="Genomic_DNA"/>
</dbReference>